<dbReference type="Proteomes" id="UP000002358">
    <property type="component" value="Unassembled WGS sequence"/>
</dbReference>
<dbReference type="SMR" id="A0A7M7T840"/>
<dbReference type="SUPFAM" id="SSF52266">
    <property type="entry name" value="SGNH hydrolase"/>
    <property type="match status" value="1"/>
</dbReference>
<feature type="compositionally biased region" description="Basic and acidic residues" evidence="1">
    <location>
        <begin position="119"/>
        <end position="141"/>
    </location>
</feature>
<organism evidence="3 4">
    <name type="scientific">Nasonia vitripennis</name>
    <name type="common">Parasitic wasp</name>
    <dbReference type="NCBI Taxonomy" id="7425"/>
    <lineage>
        <taxon>Eukaryota</taxon>
        <taxon>Metazoa</taxon>
        <taxon>Ecdysozoa</taxon>
        <taxon>Arthropoda</taxon>
        <taxon>Hexapoda</taxon>
        <taxon>Insecta</taxon>
        <taxon>Pterygota</taxon>
        <taxon>Neoptera</taxon>
        <taxon>Endopterygota</taxon>
        <taxon>Hymenoptera</taxon>
        <taxon>Apocrita</taxon>
        <taxon>Proctotrupomorpha</taxon>
        <taxon>Chalcidoidea</taxon>
        <taxon>Pteromalidae</taxon>
        <taxon>Pteromalinae</taxon>
        <taxon>Nasonia</taxon>
    </lineage>
</organism>
<sequence length="377" mass="44723">MKFDYSPKRPVATEQEVNEVRLLVKSCILTRKGGMPISDLRDEYKNLTDEEIPFYRLGYNSLFHFLRDFQDVRSDRNEEGAHVLVVKENQQNKHLMELIKKQKDPKTNSRPSFRKRPRRNDSYRRSERQKILDDRRRKPVEEEKEETNNWRLVEPPVDENLERPTIYTYYYFEDDLAICTEPIIGKTQLIGDDYFLQLCIKYMQYDLLRKTLKSPISCGTVQSGLTIRKACKRLDKIESMSSKLVINLGTVDIYNRNTDEEMANDMMGLLKKLNTKYGYSSQQITLCTLPPMGNISMFGERDKYLNMHSYNNWIRRFAAKNNYQLLDLYDCFTDDNGCIDYQYFQQDARMVSGTSHPHVLFNYFGRQQIMRLILNLK</sequence>
<dbReference type="InterPro" id="IPR025605">
    <property type="entry name" value="OST-HTH/LOTUS_dom"/>
</dbReference>
<dbReference type="InterPro" id="IPR041966">
    <property type="entry name" value="LOTUS-like"/>
</dbReference>
<protein>
    <recommendedName>
        <fullName evidence="2">HTH OST-type domain-containing protein</fullName>
    </recommendedName>
</protein>
<dbReference type="Gene3D" id="3.40.50.1110">
    <property type="entry name" value="SGNH hydrolase"/>
    <property type="match status" value="1"/>
</dbReference>
<dbReference type="EnsemblMetazoa" id="XM_031925607">
    <property type="protein sequence ID" value="XP_031781467"/>
    <property type="gene ID" value="GeneID_100500744"/>
</dbReference>
<dbReference type="PROSITE" id="PS51644">
    <property type="entry name" value="HTH_OST"/>
    <property type="match status" value="1"/>
</dbReference>
<evidence type="ECO:0000313" key="4">
    <source>
        <dbReference type="Proteomes" id="UP000002358"/>
    </source>
</evidence>
<gene>
    <name evidence="3" type="primary">100500744</name>
</gene>
<keyword evidence="4" id="KW-1185">Reference proteome</keyword>
<proteinExistence type="predicted"/>
<dbReference type="CDD" id="cd09972">
    <property type="entry name" value="LOTUS_TDRD_OSKAR"/>
    <property type="match status" value="1"/>
</dbReference>
<dbReference type="Gene3D" id="3.30.420.610">
    <property type="entry name" value="LOTUS domain-like"/>
    <property type="match status" value="1"/>
</dbReference>
<evidence type="ECO:0000256" key="1">
    <source>
        <dbReference type="SAM" id="MobiDB-lite"/>
    </source>
</evidence>
<dbReference type="InterPro" id="IPR036514">
    <property type="entry name" value="SGNH_hydro_sf"/>
</dbReference>
<dbReference type="OrthoDB" id="10034606at2759"/>
<reference evidence="3" key="1">
    <citation type="submission" date="2021-01" db="UniProtKB">
        <authorList>
            <consortium name="EnsemblMetazoa"/>
        </authorList>
    </citation>
    <scope>IDENTIFICATION</scope>
</reference>
<feature type="region of interest" description="Disordered" evidence="1">
    <location>
        <begin position="99"/>
        <end position="148"/>
    </location>
</feature>
<dbReference type="AlphaFoldDB" id="A0A7M7T840"/>
<dbReference type="Pfam" id="PF17182">
    <property type="entry name" value="OSK"/>
    <property type="match status" value="1"/>
</dbReference>
<evidence type="ECO:0000259" key="2">
    <source>
        <dbReference type="PROSITE" id="PS51644"/>
    </source>
</evidence>
<dbReference type="Pfam" id="PF12872">
    <property type="entry name" value="OST-HTH"/>
    <property type="match status" value="1"/>
</dbReference>
<accession>A0A7M7T840</accession>
<evidence type="ECO:0000313" key="3">
    <source>
        <dbReference type="EnsemblMetazoa" id="XP_031781467"/>
    </source>
</evidence>
<dbReference type="InterPro" id="IPR033447">
    <property type="entry name" value="OSK"/>
</dbReference>
<name>A0A7M7T840_NASVI</name>
<feature type="domain" description="HTH OST-type" evidence="2">
    <location>
        <begin position="16"/>
        <end position="89"/>
    </location>
</feature>